<comment type="caution">
    <text evidence="1">The sequence shown here is derived from an EMBL/GenBank/DDBJ whole genome shotgun (WGS) entry which is preliminary data.</text>
</comment>
<dbReference type="Proteomes" id="UP000189670">
    <property type="component" value="Unassembled WGS sequence"/>
</dbReference>
<gene>
    <name evidence="1" type="ORF">OMM_10467</name>
</gene>
<protein>
    <recommendedName>
        <fullName evidence="3">CopG family transcriptional regulator</fullName>
    </recommendedName>
</protein>
<evidence type="ECO:0008006" key="3">
    <source>
        <dbReference type="Google" id="ProtNLM"/>
    </source>
</evidence>
<reference evidence="2" key="1">
    <citation type="submission" date="2012-11" db="EMBL/GenBank/DDBJ databases">
        <authorList>
            <person name="Lucero-Rivera Y.E."/>
            <person name="Tovar-Ramirez D."/>
        </authorList>
    </citation>
    <scope>NUCLEOTIDE SEQUENCE [LARGE SCALE GENOMIC DNA]</scope>
    <source>
        <strain evidence="2">Araruama</strain>
    </source>
</reference>
<sequence length="101" mass="11585">MYNNKLTAEEIAEMADKGEDITHFLSTPEKGYAEKLHNKKISKTIVDFSYDMAEDIDALASQLNINRQAIIIMVMKEFLIRNKISEHITNFQRFSSQGVMA</sequence>
<proteinExistence type="predicted"/>
<accession>A0A1V1P0V7</accession>
<evidence type="ECO:0000313" key="1">
    <source>
        <dbReference type="EMBL" id="ETR68502.1"/>
    </source>
</evidence>
<dbReference type="EMBL" id="ATBP01000931">
    <property type="protein sequence ID" value="ETR68502.1"/>
    <property type="molecule type" value="Genomic_DNA"/>
</dbReference>
<name>A0A1V1P0V7_9BACT</name>
<dbReference type="AlphaFoldDB" id="A0A1V1P0V7"/>
<evidence type="ECO:0000313" key="2">
    <source>
        <dbReference type="Proteomes" id="UP000189670"/>
    </source>
</evidence>
<organism evidence="1 2">
    <name type="scientific">Candidatus Magnetoglobus multicellularis str. Araruama</name>
    <dbReference type="NCBI Taxonomy" id="890399"/>
    <lineage>
        <taxon>Bacteria</taxon>
        <taxon>Pseudomonadati</taxon>
        <taxon>Thermodesulfobacteriota</taxon>
        <taxon>Desulfobacteria</taxon>
        <taxon>Desulfobacterales</taxon>
        <taxon>Desulfobacteraceae</taxon>
        <taxon>Candidatus Magnetoglobus</taxon>
    </lineage>
</organism>